<dbReference type="Proteomes" id="UP000036681">
    <property type="component" value="Unplaced"/>
</dbReference>
<keyword evidence="5" id="KW-0969">Cilium</keyword>
<keyword evidence="6" id="KW-0966">Cell projection</keyword>
<name>A0A0M3HV11_ASCLU</name>
<dbReference type="PANTHER" id="PTHR21547:SF0">
    <property type="entry name" value="CLUSTERIN-ASSOCIATED PROTEIN 1"/>
    <property type="match status" value="1"/>
</dbReference>
<reference evidence="8" key="1">
    <citation type="submission" date="2017-02" db="UniProtKB">
        <authorList>
            <consortium name="WormBaseParasite"/>
        </authorList>
    </citation>
    <scope>IDENTIFICATION</scope>
</reference>
<evidence type="ECO:0000256" key="3">
    <source>
        <dbReference type="ARBA" id="ARBA00022794"/>
    </source>
</evidence>
<evidence type="ECO:0000256" key="5">
    <source>
        <dbReference type="ARBA" id="ARBA00023069"/>
    </source>
</evidence>
<proteinExistence type="inferred from homology"/>
<evidence type="ECO:0000256" key="4">
    <source>
        <dbReference type="ARBA" id="ARBA00023054"/>
    </source>
</evidence>
<organism evidence="7 8">
    <name type="scientific">Ascaris lumbricoides</name>
    <name type="common">Giant roundworm</name>
    <dbReference type="NCBI Taxonomy" id="6252"/>
    <lineage>
        <taxon>Eukaryota</taxon>
        <taxon>Metazoa</taxon>
        <taxon>Ecdysozoa</taxon>
        <taxon>Nematoda</taxon>
        <taxon>Chromadorea</taxon>
        <taxon>Rhabditida</taxon>
        <taxon>Spirurina</taxon>
        <taxon>Ascaridomorpha</taxon>
        <taxon>Ascaridoidea</taxon>
        <taxon>Ascarididae</taxon>
        <taxon>Ascaris</taxon>
    </lineage>
</organism>
<dbReference type="GO" id="GO:0005929">
    <property type="term" value="C:cilium"/>
    <property type="evidence" value="ECO:0007669"/>
    <property type="project" value="UniProtKB-SubCell"/>
</dbReference>
<dbReference type="Pfam" id="PF10234">
    <property type="entry name" value="Cluap1"/>
    <property type="match status" value="1"/>
</dbReference>
<dbReference type="GO" id="GO:0005815">
    <property type="term" value="C:microtubule organizing center"/>
    <property type="evidence" value="ECO:0007669"/>
    <property type="project" value="TreeGrafter"/>
</dbReference>
<dbReference type="GO" id="GO:0030992">
    <property type="term" value="C:intraciliary transport particle B"/>
    <property type="evidence" value="ECO:0007669"/>
    <property type="project" value="TreeGrafter"/>
</dbReference>
<comment type="subcellular location">
    <subcellularLocation>
        <location evidence="1">Cell projection</location>
        <location evidence="1">Cilium</location>
    </subcellularLocation>
</comment>
<protein>
    <submittedName>
        <fullName evidence="8">IFT81_CH domain-containing protein</fullName>
    </submittedName>
</protein>
<dbReference type="PANTHER" id="PTHR21547">
    <property type="entry name" value="CLUSTERIN ASSOCIATED PROTEIN 1"/>
    <property type="match status" value="1"/>
</dbReference>
<dbReference type="GO" id="GO:0060271">
    <property type="term" value="P:cilium assembly"/>
    <property type="evidence" value="ECO:0007669"/>
    <property type="project" value="TreeGrafter"/>
</dbReference>
<dbReference type="AlphaFoldDB" id="A0A0M3HV11"/>
<evidence type="ECO:0000256" key="6">
    <source>
        <dbReference type="ARBA" id="ARBA00023273"/>
    </source>
</evidence>
<keyword evidence="4" id="KW-0175">Coiled coil</keyword>
<dbReference type="InterPro" id="IPR019366">
    <property type="entry name" value="Clusterin-associated_protein-1"/>
</dbReference>
<evidence type="ECO:0000313" key="8">
    <source>
        <dbReference type="WBParaSite" id="ALUE_0000671101-mRNA-1"/>
    </source>
</evidence>
<dbReference type="WBParaSite" id="ALUE_0000671101-mRNA-1">
    <property type="protein sequence ID" value="ALUE_0000671101-mRNA-1"/>
    <property type="gene ID" value="ALUE_0000671101"/>
</dbReference>
<sequence length="58" mass="6985">MSYRELRNVVEMMRALGYPRILSLENFRTPNFKLVAELLEWIVHRSVIFLPYFLIAPM</sequence>
<evidence type="ECO:0000256" key="1">
    <source>
        <dbReference type="ARBA" id="ARBA00004138"/>
    </source>
</evidence>
<keyword evidence="7" id="KW-1185">Reference proteome</keyword>
<keyword evidence="3" id="KW-0970">Cilium biogenesis/degradation</keyword>
<accession>A0A0M3HV11</accession>
<evidence type="ECO:0000313" key="7">
    <source>
        <dbReference type="Proteomes" id="UP000036681"/>
    </source>
</evidence>
<comment type="similarity">
    <text evidence="2">Belongs to the CLUAP1 family.</text>
</comment>
<evidence type="ECO:0000256" key="2">
    <source>
        <dbReference type="ARBA" id="ARBA00008340"/>
    </source>
</evidence>